<feature type="region of interest" description="Disordered" evidence="1">
    <location>
        <begin position="73"/>
        <end position="109"/>
    </location>
</feature>
<dbReference type="GeneID" id="27351856"/>
<gene>
    <name evidence="2" type="ORF">PV07_12662</name>
</gene>
<reference evidence="2 3" key="1">
    <citation type="submission" date="2015-01" db="EMBL/GenBank/DDBJ databases">
        <title>The Genome Sequence of Cladophialophora immunda CBS83496.</title>
        <authorList>
            <consortium name="The Broad Institute Genomics Platform"/>
            <person name="Cuomo C."/>
            <person name="de Hoog S."/>
            <person name="Gorbushina A."/>
            <person name="Stielow B."/>
            <person name="Teixiera M."/>
            <person name="Abouelleil A."/>
            <person name="Chapman S.B."/>
            <person name="Priest M."/>
            <person name="Young S.K."/>
            <person name="Wortman J."/>
            <person name="Nusbaum C."/>
            <person name="Birren B."/>
        </authorList>
    </citation>
    <scope>NUCLEOTIDE SEQUENCE [LARGE SCALE GENOMIC DNA]</scope>
    <source>
        <strain evidence="2 3">CBS 83496</strain>
    </source>
</reference>
<dbReference type="OrthoDB" id="4207519at2759"/>
<dbReference type="EMBL" id="KN847083">
    <property type="protein sequence ID" value="KIW21930.1"/>
    <property type="molecule type" value="Genomic_DNA"/>
</dbReference>
<dbReference type="HOGENOM" id="CLU_1895984_0_0_1"/>
<dbReference type="RefSeq" id="XP_016242146.1">
    <property type="nucleotide sequence ID" value="XM_016400210.1"/>
</dbReference>
<evidence type="ECO:0000313" key="3">
    <source>
        <dbReference type="Proteomes" id="UP000054466"/>
    </source>
</evidence>
<sequence>MGDLDSPVKRRFAKFHNAVQKSRADCALLRAENKNLFEQNNEKKTRSSTRSTVIGRAKIMAYDDILAARTKRAAEESGIADQARKPGKRQKPGPKLPKPLGRFSDAATRAKELGKGMGEIDPTGLESYCSILHF</sequence>
<proteinExistence type="predicted"/>
<organism evidence="2 3">
    <name type="scientific">Cladophialophora immunda</name>
    <dbReference type="NCBI Taxonomy" id="569365"/>
    <lineage>
        <taxon>Eukaryota</taxon>
        <taxon>Fungi</taxon>
        <taxon>Dikarya</taxon>
        <taxon>Ascomycota</taxon>
        <taxon>Pezizomycotina</taxon>
        <taxon>Eurotiomycetes</taxon>
        <taxon>Chaetothyriomycetidae</taxon>
        <taxon>Chaetothyriales</taxon>
        <taxon>Herpotrichiellaceae</taxon>
        <taxon>Cladophialophora</taxon>
    </lineage>
</organism>
<accession>A0A0D2BU33</accession>
<keyword evidence="3" id="KW-1185">Reference proteome</keyword>
<evidence type="ECO:0000313" key="2">
    <source>
        <dbReference type="EMBL" id="KIW21930.1"/>
    </source>
</evidence>
<evidence type="ECO:0000256" key="1">
    <source>
        <dbReference type="SAM" id="MobiDB-lite"/>
    </source>
</evidence>
<dbReference type="RefSeq" id="XP_016242145.1">
    <property type="nucleotide sequence ID" value="XM_016400209.1"/>
</dbReference>
<name>A0A0D2BU33_9EURO</name>
<protein>
    <submittedName>
        <fullName evidence="2">Uncharacterized protein</fullName>
    </submittedName>
</protein>
<dbReference type="VEuPathDB" id="FungiDB:PV07_12662"/>
<dbReference type="AlphaFoldDB" id="A0A0D2BU33"/>
<dbReference type="Proteomes" id="UP000054466">
    <property type="component" value="Unassembled WGS sequence"/>
</dbReference>
<dbReference type="EMBL" id="KN847083">
    <property type="protein sequence ID" value="KIW21929.1"/>
    <property type="molecule type" value="Genomic_DNA"/>
</dbReference>